<dbReference type="Gene3D" id="3.40.50.1220">
    <property type="entry name" value="TPP-binding domain"/>
    <property type="match status" value="1"/>
</dbReference>
<dbReference type="InterPro" id="IPR050134">
    <property type="entry name" value="NAD-dep_sirtuin_deacylases"/>
</dbReference>
<dbReference type="PANTHER" id="PTHR11085:SF1">
    <property type="entry name" value="NAD-DEPENDENT PROTEIN DEACETYLASE SIRTUIN-7"/>
    <property type="match status" value="1"/>
</dbReference>
<dbReference type="OrthoDB" id="2919105at2759"/>
<evidence type="ECO:0000256" key="13">
    <source>
        <dbReference type="ARBA" id="ARBA00051399"/>
    </source>
</evidence>
<protein>
    <recommendedName>
        <fullName evidence="2">protein acetyllysine N-acetyltransferase</fullName>
        <ecNumber evidence="2">2.3.1.286</ecNumber>
    </recommendedName>
    <alternativeName>
        <fullName evidence="10">Regulatory protein SIR2 homolog 7</fullName>
    </alternativeName>
    <alternativeName>
        <fullName evidence="9">SIR2-like protein 7</fullName>
    </alternativeName>
</protein>
<dbReference type="STRING" id="50429.A0A2B4RY88"/>
<comment type="catalytic activity">
    <reaction evidence="12">
        <text>N(6)-succinyl-L-lysyl-[protein] + NAD(+) + H2O = 2''-O-succinyl-ADP-D-ribose + nicotinamide + L-lysyl-[protein]</text>
        <dbReference type="Rhea" id="RHEA:47668"/>
        <dbReference type="Rhea" id="RHEA-COMP:9752"/>
        <dbReference type="Rhea" id="RHEA-COMP:11877"/>
        <dbReference type="ChEBI" id="CHEBI:15377"/>
        <dbReference type="ChEBI" id="CHEBI:17154"/>
        <dbReference type="ChEBI" id="CHEBI:29969"/>
        <dbReference type="ChEBI" id="CHEBI:57540"/>
        <dbReference type="ChEBI" id="CHEBI:87830"/>
        <dbReference type="ChEBI" id="CHEBI:87832"/>
    </reaction>
    <physiologicalReaction direction="left-to-right" evidence="12">
        <dbReference type="Rhea" id="RHEA:47669"/>
    </physiologicalReaction>
</comment>
<evidence type="ECO:0000256" key="1">
    <source>
        <dbReference type="ARBA" id="ARBA00001947"/>
    </source>
</evidence>
<keyword evidence="7" id="KW-0520">NAD</keyword>
<comment type="similarity">
    <text evidence="8">Belongs to the sirtuin family. Class IV subfamily.</text>
</comment>
<evidence type="ECO:0000259" key="16">
    <source>
        <dbReference type="PROSITE" id="PS50305"/>
    </source>
</evidence>
<dbReference type="GO" id="GO:0070403">
    <property type="term" value="F:NAD+ binding"/>
    <property type="evidence" value="ECO:0007669"/>
    <property type="project" value="InterPro"/>
</dbReference>
<gene>
    <name evidence="17" type="primary">SIRT7</name>
    <name evidence="17" type="ORF">AWC38_SpisGene13373</name>
</gene>
<organism evidence="17 18">
    <name type="scientific">Stylophora pistillata</name>
    <name type="common">Smooth cauliflower coral</name>
    <dbReference type="NCBI Taxonomy" id="50429"/>
    <lineage>
        <taxon>Eukaryota</taxon>
        <taxon>Metazoa</taxon>
        <taxon>Cnidaria</taxon>
        <taxon>Anthozoa</taxon>
        <taxon>Hexacorallia</taxon>
        <taxon>Scleractinia</taxon>
        <taxon>Astrocoeniina</taxon>
        <taxon>Pocilloporidae</taxon>
        <taxon>Stylophora</taxon>
    </lineage>
</organism>
<evidence type="ECO:0000256" key="11">
    <source>
        <dbReference type="ARBA" id="ARBA00050237"/>
    </source>
</evidence>
<comment type="catalytic activity">
    <reaction evidence="13">
        <text>N(6)-propanoyl-L-lysyl-[protein] + NAD(+) + H2O = 3''-O-propanoyl-ADP-D-ribose + nicotinamide + L-lysyl-[protein]</text>
        <dbReference type="Rhea" id="RHEA:23500"/>
        <dbReference type="Rhea" id="RHEA-COMP:9752"/>
        <dbReference type="Rhea" id="RHEA-COMP:13758"/>
        <dbReference type="ChEBI" id="CHEBI:15377"/>
        <dbReference type="ChEBI" id="CHEBI:17154"/>
        <dbReference type="ChEBI" id="CHEBI:29969"/>
        <dbReference type="ChEBI" id="CHEBI:57540"/>
        <dbReference type="ChEBI" id="CHEBI:138019"/>
        <dbReference type="ChEBI" id="CHEBI:145015"/>
    </reaction>
    <physiologicalReaction direction="left-to-right" evidence="13">
        <dbReference type="Rhea" id="RHEA:23501"/>
    </physiologicalReaction>
</comment>
<comment type="cofactor">
    <cofactor evidence="1">
        <name>Zn(2+)</name>
        <dbReference type="ChEBI" id="CHEBI:29105"/>
    </cofactor>
</comment>
<dbReference type="Pfam" id="PF02146">
    <property type="entry name" value="SIR2"/>
    <property type="match status" value="1"/>
</dbReference>
<feature type="binding site" evidence="15">
    <location>
        <position position="225"/>
    </location>
    <ligand>
        <name>Zn(2+)</name>
        <dbReference type="ChEBI" id="CHEBI:29105"/>
    </ligand>
</feature>
<dbReference type="PROSITE" id="PS50305">
    <property type="entry name" value="SIRTUIN"/>
    <property type="match status" value="1"/>
</dbReference>
<feature type="active site" description="Proton acceptor" evidence="15">
    <location>
        <position position="214"/>
    </location>
</feature>
<dbReference type="GO" id="GO:0000785">
    <property type="term" value="C:chromatin"/>
    <property type="evidence" value="ECO:0007669"/>
    <property type="project" value="TreeGrafter"/>
</dbReference>
<dbReference type="GO" id="GO:0010468">
    <property type="term" value="P:regulation of gene expression"/>
    <property type="evidence" value="ECO:0007669"/>
    <property type="project" value="UniProtKB-ARBA"/>
</dbReference>
<dbReference type="FunFam" id="2.20.28.200:FF:000002">
    <property type="entry name" value="NAD-dependent deacetylase sirtuin-7"/>
    <property type="match status" value="1"/>
</dbReference>
<reference evidence="18" key="1">
    <citation type="journal article" date="2017" name="bioRxiv">
        <title>Comparative analysis of the genomes of Stylophora pistillata and Acropora digitifera provides evidence for extensive differences between species of corals.</title>
        <authorList>
            <person name="Voolstra C.R."/>
            <person name="Li Y."/>
            <person name="Liew Y.J."/>
            <person name="Baumgarten S."/>
            <person name="Zoccola D."/>
            <person name="Flot J.-F."/>
            <person name="Tambutte S."/>
            <person name="Allemand D."/>
            <person name="Aranda M."/>
        </authorList>
    </citation>
    <scope>NUCLEOTIDE SEQUENCE [LARGE SCALE GENOMIC DNA]</scope>
</reference>
<comment type="caution">
    <text evidence="17">The sequence shown here is derived from an EMBL/GenBank/DDBJ whole genome shotgun (WGS) entry which is preliminary data.</text>
</comment>
<evidence type="ECO:0000256" key="9">
    <source>
        <dbReference type="ARBA" id="ARBA00041832"/>
    </source>
</evidence>
<evidence type="ECO:0000256" key="14">
    <source>
        <dbReference type="ARBA" id="ARBA00052763"/>
    </source>
</evidence>
<keyword evidence="6 15" id="KW-0862">Zinc</keyword>
<dbReference type="PANTHER" id="PTHR11085">
    <property type="entry name" value="NAD-DEPENDENT PROTEIN DEACYLASE SIRTUIN-5, MITOCHONDRIAL-RELATED"/>
    <property type="match status" value="1"/>
</dbReference>
<dbReference type="GO" id="GO:0005634">
    <property type="term" value="C:nucleus"/>
    <property type="evidence" value="ECO:0007669"/>
    <property type="project" value="TreeGrafter"/>
</dbReference>
<dbReference type="InterPro" id="IPR026590">
    <property type="entry name" value="Ssirtuin_cat_dom"/>
</dbReference>
<proteinExistence type="inferred from homology"/>
<dbReference type="InterPro" id="IPR029035">
    <property type="entry name" value="DHS-like_NAD/FAD-binding_dom"/>
</dbReference>
<evidence type="ECO:0000256" key="12">
    <source>
        <dbReference type="ARBA" id="ARBA00051105"/>
    </source>
</evidence>
<evidence type="ECO:0000256" key="4">
    <source>
        <dbReference type="ARBA" id="ARBA00022679"/>
    </source>
</evidence>
<dbReference type="Gene3D" id="2.20.28.200">
    <property type="match status" value="1"/>
</dbReference>
<dbReference type="GO" id="GO:0046872">
    <property type="term" value="F:metal ion binding"/>
    <property type="evidence" value="ECO:0007669"/>
    <property type="project" value="UniProtKB-KW"/>
</dbReference>
<feature type="domain" description="Deacetylase sirtuin-type" evidence="16">
    <location>
        <begin position="109"/>
        <end position="357"/>
    </location>
</feature>
<dbReference type="EC" id="2.3.1.286" evidence="2"/>
<feature type="binding site" evidence="15">
    <location>
        <position position="253"/>
    </location>
    <ligand>
        <name>Zn(2+)</name>
        <dbReference type="ChEBI" id="CHEBI:29105"/>
    </ligand>
</feature>
<dbReference type="FunFam" id="3.40.50.1220:FF:000038">
    <property type="entry name" value="NAD-dependent protein deacetylase sirtuin-6 isoform X2"/>
    <property type="match status" value="1"/>
</dbReference>
<dbReference type="SUPFAM" id="SSF52467">
    <property type="entry name" value="DHS-like NAD/FAD-binding domain"/>
    <property type="match status" value="1"/>
</dbReference>
<dbReference type="GO" id="GO:0097372">
    <property type="term" value="F:histone H3K18 deacetylase activity, NAD-dependent"/>
    <property type="evidence" value="ECO:0007669"/>
    <property type="project" value="TreeGrafter"/>
</dbReference>
<evidence type="ECO:0000256" key="10">
    <source>
        <dbReference type="ARBA" id="ARBA00043038"/>
    </source>
</evidence>
<keyword evidence="5 15" id="KW-0479">Metal-binding</keyword>
<evidence type="ECO:0000256" key="3">
    <source>
        <dbReference type="ARBA" id="ARBA00022553"/>
    </source>
</evidence>
<evidence type="ECO:0000256" key="5">
    <source>
        <dbReference type="ARBA" id="ARBA00022723"/>
    </source>
</evidence>
<evidence type="ECO:0000256" key="15">
    <source>
        <dbReference type="PROSITE-ProRule" id="PRU00236"/>
    </source>
</evidence>
<accession>A0A2B4RY88</accession>
<dbReference type="GO" id="GO:0035861">
    <property type="term" value="C:site of double-strand break"/>
    <property type="evidence" value="ECO:0007669"/>
    <property type="project" value="UniProtKB-ARBA"/>
</dbReference>
<feature type="binding site" evidence="15">
    <location>
        <position position="256"/>
    </location>
    <ligand>
        <name>Zn(2+)</name>
        <dbReference type="ChEBI" id="CHEBI:29105"/>
    </ligand>
</feature>
<keyword evidence="3" id="KW-0597">Phosphoprotein</keyword>
<evidence type="ECO:0000313" key="17">
    <source>
        <dbReference type="EMBL" id="PFX22126.1"/>
    </source>
</evidence>
<name>A0A2B4RY88_STYPI</name>
<evidence type="ECO:0000256" key="8">
    <source>
        <dbReference type="ARBA" id="ARBA00038170"/>
    </source>
</evidence>
<dbReference type="EMBL" id="LSMT01000250">
    <property type="protein sequence ID" value="PFX22126.1"/>
    <property type="molecule type" value="Genomic_DNA"/>
</dbReference>
<dbReference type="AlphaFoldDB" id="A0A2B4RY88"/>
<evidence type="ECO:0000256" key="2">
    <source>
        <dbReference type="ARBA" id="ARBA00012928"/>
    </source>
</evidence>
<comment type="catalytic activity">
    <reaction evidence="11">
        <text>N(6)-decanoyl-L-lysyl-[protein] + NAD(+) + H2O = 2''-O-decanoyl-ADP-D-ribose + nicotinamide + L-lysyl-[protein]</text>
        <dbReference type="Rhea" id="RHEA:70631"/>
        <dbReference type="Rhea" id="RHEA-COMP:9752"/>
        <dbReference type="Rhea" id="RHEA-COMP:17932"/>
        <dbReference type="ChEBI" id="CHEBI:15377"/>
        <dbReference type="ChEBI" id="CHEBI:17154"/>
        <dbReference type="ChEBI" id="CHEBI:29969"/>
        <dbReference type="ChEBI" id="CHEBI:57540"/>
        <dbReference type="ChEBI" id="CHEBI:143222"/>
        <dbReference type="ChEBI" id="CHEBI:189688"/>
    </reaction>
    <physiologicalReaction direction="left-to-right" evidence="11">
        <dbReference type="Rhea" id="RHEA:70632"/>
    </physiologicalReaction>
</comment>
<dbReference type="GO" id="GO:0140861">
    <property type="term" value="P:DNA repair-dependent chromatin remodeling"/>
    <property type="evidence" value="ECO:0007669"/>
    <property type="project" value="UniProtKB-ARBA"/>
</dbReference>
<evidence type="ECO:0000256" key="6">
    <source>
        <dbReference type="ARBA" id="ARBA00022833"/>
    </source>
</evidence>
<feature type="binding site" evidence="15">
    <location>
        <position position="222"/>
    </location>
    <ligand>
        <name>Zn(2+)</name>
        <dbReference type="ChEBI" id="CHEBI:29105"/>
    </ligand>
</feature>
<comment type="catalytic activity">
    <reaction evidence="14">
        <text>N(6)-glutaryl-L-lysyl-[protein] + NAD(+) + H2O = 2''-O-glutaryl-ADP-D-ribose + nicotinamide + L-lysyl-[protein]</text>
        <dbReference type="Rhea" id="RHEA:47664"/>
        <dbReference type="Rhea" id="RHEA-COMP:9752"/>
        <dbReference type="Rhea" id="RHEA-COMP:11875"/>
        <dbReference type="ChEBI" id="CHEBI:15377"/>
        <dbReference type="ChEBI" id="CHEBI:17154"/>
        <dbReference type="ChEBI" id="CHEBI:29969"/>
        <dbReference type="ChEBI" id="CHEBI:57540"/>
        <dbReference type="ChEBI" id="CHEBI:87828"/>
        <dbReference type="ChEBI" id="CHEBI:87829"/>
    </reaction>
    <physiologicalReaction direction="left-to-right" evidence="14">
        <dbReference type="Rhea" id="RHEA:47665"/>
    </physiologicalReaction>
</comment>
<dbReference type="Proteomes" id="UP000225706">
    <property type="component" value="Unassembled WGS sequence"/>
</dbReference>
<keyword evidence="18" id="KW-1185">Reference proteome</keyword>
<sequence>MGKYLKCWYTAAHDLRGVWKRIAITIFKMAVVGFREKRKLAQRADIFVRFEAKERYNNIRQILKKDPSLRNDEELQMMANSQEIVQEIEKRSWRQEQAKRRVEEVLDPPDVLDRKTTELAEAIVRAKCLVVYTGAGVSTAASIPDYRGPDGVWTRLSRGENIGSYNLTDADPTLTHMSIIKLYQEGMVKHVVSQNCDGLHVRSGLPPKALSEIHGNMFVEVCTECEEEDKSYYRLFDVTENTRLRRHQTNRNCHECGSQLRDTIVHFGEKGNLHWPLNWQGAIDKAKMADCILCLGSSLKVLKRYHALWGMSRVKTRRPSLYIVNLQWTPKDDLAALKISGRCDDVMERIMAKLGLVIPDYKRCKDSLFTLSTPLRPHELDTFSTKCLTVTVQQCNESLEYVKTDSVVTEEHECNSCEDNNSFSCKTEKGVLSNPKHPGWFGKGLAKVKRPRKKRRLR</sequence>
<evidence type="ECO:0000313" key="18">
    <source>
        <dbReference type="Proteomes" id="UP000225706"/>
    </source>
</evidence>
<evidence type="ECO:0000256" key="7">
    <source>
        <dbReference type="ARBA" id="ARBA00023027"/>
    </source>
</evidence>
<dbReference type="InterPro" id="IPR003000">
    <property type="entry name" value="Sirtuin"/>
</dbReference>
<keyword evidence="4" id="KW-0808">Transferase</keyword>